<proteinExistence type="predicted"/>
<protein>
    <submittedName>
        <fullName evidence="1">Uncharacterized protein</fullName>
    </submittedName>
</protein>
<keyword evidence="2" id="KW-1185">Reference proteome</keyword>
<reference evidence="1 2" key="1">
    <citation type="journal article" date="2017" name="Nat. Commun.">
        <title>Genome assembly with in vitro proximity ligation data and whole-genome triplication in lettuce.</title>
        <authorList>
            <person name="Reyes-Chin-Wo S."/>
            <person name="Wang Z."/>
            <person name="Yang X."/>
            <person name="Kozik A."/>
            <person name="Arikit S."/>
            <person name="Song C."/>
            <person name="Xia L."/>
            <person name="Froenicke L."/>
            <person name="Lavelle D.O."/>
            <person name="Truco M.J."/>
            <person name="Xia R."/>
            <person name="Zhu S."/>
            <person name="Xu C."/>
            <person name="Xu H."/>
            <person name="Xu X."/>
            <person name="Cox K."/>
            <person name="Korf I."/>
            <person name="Meyers B.C."/>
            <person name="Michelmore R.W."/>
        </authorList>
    </citation>
    <scope>NUCLEOTIDE SEQUENCE [LARGE SCALE GENOMIC DNA]</scope>
    <source>
        <strain evidence="2">cv. Salinas</strain>
        <tissue evidence="1">Seedlings</tissue>
    </source>
</reference>
<name>A0A9R1WU90_LACSA</name>
<gene>
    <name evidence="1" type="ORF">LSAT_V11C900464810</name>
</gene>
<organism evidence="1 2">
    <name type="scientific">Lactuca sativa</name>
    <name type="common">Garden lettuce</name>
    <dbReference type="NCBI Taxonomy" id="4236"/>
    <lineage>
        <taxon>Eukaryota</taxon>
        <taxon>Viridiplantae</taxon>
        <taxon>Streptophyta</taxon>
        <taxon>Embryophyta</taxon>
        <taxon>Tracheophyta</taxon>
        <taxon>Spermatophyta</taxon>
        <taxon>Magnoliopsida</taxon>
        <taxon>eudicotyledons</taxon>
        <taxon>Gunneridae</taxon>
        <taxon>Pentapetalae</taxon>
        <taxon>asterids</taxon>
        <taxon>campanulids</taxon>
        <taxon>Asterales</taxon>
        <taxon>Asteraceae</taxon>
        <taxon>Cichorioideae</taxon>
        <taxon>Cichorieae</taxon>
        <taxon>Lactucinae</taxon>
        <taxon>Lactuca</taxon>
    </lineage>
</organism>
<evidence type="ECO:0000313" key="1">
    <source>
        <dbReference type="EMBL" id="KAJ0187821.1"/>
    </source>
</evidence>
<accession>A0A9R1WU90</accession>
<dbReference type="AlphaFoldDB" id="A0A9R1WU90"/>
<dbReference type="EMBL" id="NBSK02000009">
    <property type="protein sequence ID" value="KAJ0187821.1"/>
    <property type="molecule type" value="Genomic_DNA"/>
</dbReference>
<dbReference type="Proteomes" id="UP000235145">
    <property type="component" value="Unassembled WGS sequence"/>
</dbReference>
<evidence type="ECO:0000313" key="2">
    <source>
        <dbReference type="Proteomes" id="UP000235145"/>
    </source>
</evidence>
<comment type="caution">
    <text evidence="1">The sequence shown here is derived from an EMBL/GenBank/DDBJ whole genome shotgun (WGS) entry which is preliminary data.</text>
</comment>
<sequence length="140" mass="16529">MRVDDLIHVFNNLLHQLSVADAIGVSLLFMLEYQWDRVILDFTYRQPHTIFDKTEDHLNPNAPRISSRHTYTLQRFVYAFKIWIMETFSNSSIAGSHIPDVILRVVAYPRMRYLHDAKCEHIHDVTDVCSLVHVIIYKFL</sequence>